<name>A0A5C3QMS4_9AGAR</name>
<feature type="compositionally biased region" description="Acidic residues" evidence="1">
    <location>
        <begin position="387"/>
        <end position="401"/>
    </location>
</feature>
<accession>A0A5C3QMS4</accession>
<sequence length="614" mass="69807">MLTADLLADWFHGPLGVWEEQHILKHNNTWFIQDLTMFQEGKTTGLDNTEYLVSAPADASAAAVECWGYVTIDAHDRKRLTSEGWARLNEAVRKRAAQEVAKLEEGALSRSKLRPPTCADDLFKLDIPLRIGIKLTKCNSAVYLPGSQAKSSTKRSASTSELGIIRIHAIVHRGDRGPTHSTFLVKSLEIESEDLSRVWFARHQFLAKLEALHPFALIRERMHPEEYINLYQQRAHLDRGKQEEEAEKGEDGSVLRPKRRRRPHRAEIRSHFVAHAEWILAQQMSRRGELNRVVDPVAWYDWFVDMKSQRRKSWEDGRVWGWEPGVTYEDARKLIIKETRRPDGIVDVTRFGVEENLKGAKMVDRIERDRKKREREEERRFLQMELQSDDDDTPLDAESSIEETPPFRDEDGVDYSMDDFDGEDGIYIDDDAVPNPNETIRYHNNHQVIFNNLGYSSSSSSADSSDSEPNDSSSLTSLRATFRLHLALISPASLPERGLIWTCPVPLVLPGPSSERKPCPYKIDFSSITSQDLTSRGIPAPLARWVANRLWGDTGGIRGDARVGEVFGMLWARHRTEHLLDAGVRRGKDGRGWVLENHATAGPLPSSKSLVLSR</sequence>
<gene>
    <name evidence="2" type="ORF">BDV98DRAFT_603216</name>
</gene>
<evidence type="ECO:0000313" key="2">
    <source>
        <dbReference type="EMBL" id="TFL02847.1"/>
    </source>
</evidence>
<organism evidence="2 3">
    <name type="scientific">Pterulicium gracile</name>
    <dbReference type="NCBI Taxonomy" id="1884261"/>
    <lineage>
        <taxon>Eukaryota</taxon>
        <taxon>Fungi</taxon>
        <taxon>Dikarya</taxon>
        <taxon>Basidiomycota</taxon>
        <taxon>Agaricomycotina</taxon>
        <taxon>Agaricomycetes</taxon>
        <taxon>Agaricomycetidae</taxon>
        <taxon>Agaricales</taxon>
        <taxon>Pleurotineae</taxon>
        <taxon>Pterulaceae</taxon>
        <taxon>Pterulicium</taxon>
    </lineage>
</organism>
<feature type="compositionally biased region" description="Basic and acidic residues" evidence="1">
    <location>
        <begin position="238"/>
        <end position="253"/>
    </location>
</feature>
<dbReference type="Proteomes" id="UP000305067">
    <property type="component" value="Unassembled WGS sequence"/>
</dbReference>
<feature type="region of interest" description="Disordered" evidence="1">
    <location>
        <begin position="238"/>
        <end position="263"/>
    </location>
</feature>
<keyword evidence="3" id="KW-1185">Reference proteome</keyword>
<dbReference type="EMBL" id="ML178821">
    <property type="protein sequence ID" value="TFL02847.1"/>
    <property type="molecule type" value="Genomic_DNA"/>
</dbReference>
<dbReference type="AlphaFoldDB" id="A0A5C3QMS4"/>
<evidence type="ECO:0000313" key="3">
    <source>
        <dbReference type="Proteomes" id="UP000305067"/>
    </source>
</evidence>
<feature type="region of interest" description="Disordered" evidence="1">
    <location>
        <begin position="374"/>
        <end position="414"/>
    </location>
</feature>
<reference evidence="2 3" key="1">
    <citation type="journal article" date="2019" name="Nat. Ecol. Evol.">
        <title>Megaphylogeny resolves global patterns of mushroom evolution.</title>
        <authorList>
            <person name="Varga T."/>
            <person name="Krizsan K."/>
            <person name="Foldi C."/>
            <person name="Dima B."/>
            <person name="Sanchez-Garcia M."/>
            <person name="Sanchez-Ramirez S."/>
            <person name="Szollosi G.J."/>
            <person name="Szarkandi J.G."/>
            <person name="Papp V."/>
            <person name="Albert L."/>
            <person name="Andreopoulos W."/>
            <person name="Angelini C."/>
            <person name="Antonin V."/>
            <person name="Barry K.W."/>
            <person name="Bougher N.L."/>
            <person name="Buchanan P."/>
            <person name="Buyck B."/>
            <person name="Bense V."/>
            <person name="Catcheside P."/>
            <person name="Chovatia M."/>
            <person name="Cooper J."/>
            <person name="Damon W."/>
            <person name="Desjardin D."/>
            <person name="Finy P."/>
            <person name="Geml J."/>
            <person name="Haridas S."/>
            <person name="Hughes K."/>
            <person name="Justo A."/>
            <person name="Karasinski D."/>
            <person name="Kautmanova I."/>
            <person name="Kiss B."/>
            <person name="Kocsube S."/>
            <person name="Kotiranta H."/>
            <person name="LaButti K.M."/>
            <person name="Lechner B.E."/>
            <person name="Liimatainen K."/>
            <person name="Lipzen A."/>
            <person name="Lukacs Z."/>
            <person name="Mihaltcheva S."/>
            <person name="Morgado L.N."/>
            <person name="Niskanen T."/>
            <person name="Noordeloos M.E."/>
            <person name="Ohm R.A."/>
            <person name="Ortiz-Santana B."/>
            <person name="Ovrebo C."/>
            <person name="Racz N."/>
            <person name="Riley R."/>
            <person name="Savchenko A."/>
            <person name="Shiryaev A."/>
            <person name="Soop K."/>
            <person name="Spirin V."/>
            <person name="Szebenyi C."/>
            <person name="Tomsovsky M."/>
            <person name="Tulloss R.E."/>
            <person name="Uehling J."/>
            <person name="Grigoriev I.V."/>
            <person name="Vagvolgyi C."/>
            <person name="Papp T."/>
            <person name="Martin F.M."/>
            <person name="Miettinen O."/>
            <person name="Hibbett D.S."/>
            <person name="Nagy L.G."/>
        </authorList>
    </citation>
    <scope>NUCLEOTIDE SEQUENCE [LARGE SCALE GENOMIC DNA]</scope>
    <source>
        <strain evidence="2 3">CBS 309.79</strain>
    </source>
</reference>
<evidence type="ECO:0000256" key="1">
    <source>
        <dbReference type="SAM" id="MobiDB-lite"/>
    </source>
</evidence>
<proteinExistence type="predicted"/>
<protein>
    <submittedName>
        <fullName evidence="2">Uncharacterized protein</fullName>
    </submittedName>
</protein>